<dbReference type="Pfam" id="PF07776">
    <property type="entry name" value="zf-AD"/>
    <property type="match status" value="1"/>
</dbReference>
<keyword evidence="1 7" id="KW-0479">Metal-binding</keyword>
<feature type="domain" description="C2H2-type" evidence="8">
    <location>
        <begin position="350"/>
        <end position="377"/>
    </location>
</feature>
<evidence type="ECO:0000256" key="3">
    <source>
        <dbReference type="ARBA" id="ARBA00022771"/>
    </source>
</evidence>
<dbReference type="GO" id="GO:0000978">
    <property type="term" value="F:RNA polymerase II cis-regulatory region sequence-specific DNA binding"/>
    <property type="evidence" value="ECO:0007669"/>
    <property type="project" value="TreeGrafter"/>
</dbReference>
<name>A0A835G4R7_SPOEX</name>
<evidence type="ECO:0000256" key="1">
    <source>
        <dbReference type="ARBA" id="ARBA00022723"/>
    </source>
</evidence>
<evidence type="ECO:0000256" key="4">
    <source>
        <dbReference type="ARBA" id="ARBA00022833"/>
    </source>
</evidence>
<dbReference type="SUPFAM" id="SSF57716">
    <property type="entry name" value="Glucocorticoid receptor-like (DNA-binding domain)"/>
    <property type="match status" value="1"/>
</dbReference>
<keyword evidence="11" id="KW-1185">Reference proteome</keyword>
<feature type="binding site" evidence="7">
    <location>
        <position position="59"/>
    </location>
    <ligand>
        <name>Zn(2+)</name>
        <dbReference type="ChEBI" id="CHEBI:29105"/>
    </ligand>
</feature>
<feature type="domain" description="C2H2-type" evidence="8">
    <location>
        <begin position="435"/>
        <end position="463"/>
    </location>
</feature>
<dbReference type="GO" id="GO:0005634">
    <property type="term" value="C:nucleus"/>
    <property type="evidence" value="ECO:0007669"/>
    <property type="project" value="UniProtKB-SubCell"/>
</dbReference>
<dbReference type="Proteomes" id="UP000648187">
    <property type="component" value="Unassembled WGS sequence"/>
</dbReference>
<dbReference type="SUPFAM" id="SSF57667">
    <property type="entry name" value="beta-beta-alpha zinc fingers"/>
    <property type="match status" value="5"/>
</dbReference>
<sequence>MSQEQKNIDCRICLRCDLNKKYRTLSLFEKYKHFIITDKIKYIANIEIKENDGLPSKICTDCLLQLETAIIFKQKCETSNKILQTIVHQPSKGCNVTIQLPFTKEVNVDNTIKRNNSSCPSVPEHKDEVQQLISKQDQQVVLKNRPKLNEVKVKRSDNKVKELDQIKKETETVFVKIEDSINFNVPLESENNESVNEIEQLDDGVVSEHGEPVNDLTVKAETLTEDDKTNEVDDAKKVKKEKKSKAIDLQIICDDCGGTFKTKCKLSVHWKKVHLPNKLICPKCKRTFKTFKAFNVHSKKMTRSCYAATLVRIEGLGKERIFHCKDCTYHTKNIKDIDAHLVTHNGIRRYQCKDCLKWFTQHSSLQGHRESHHNDYKIVGTCQYCGKHIKGRKKLYKHLLNHETKSVQCEVCKKMLKNPSILRNHMKRHSGVRSYTCESCPANFFTMGELCNHRSRVHFKAKTFKCNMCGYLTTTARLLGTHISRHTATNVVCLMCGMFIENEDKLAIHQKRHMEQNFVCRHCDKGFFLRDSLRRHLAKKHNDLSPNSLDQSKPVNVKQECPVENKLRNVNISPILS</sequence>
<gene>
    <name evidence="10" type="ORF">HW555_013608</name>
</gene>
<reference evidence="10" key="1">
    <citation type="submission" date="2020-08" db="EMBL/GenBank/DDBJ databases">
        <title>Spodoptera exigua strain:BAW_Kor-Di-RS1 Genome sequencing and assembly.</title>
        <authorList>
            <person name="Kim J."/>
            <person name="Nam H.Y."/>
            <person name="Kwon M."/>
            <person name="Choi J.H."/>
            <person name="Cho S.R."/>
            <person name="Kim G.-H."/>
        </authorList>
    </citation>
    <scope>NUCLEOTIDE SEQUENCE</scope>
    <source>
        <strain evidence="10">BAW_Kor-Di-RS1</strain>
        <tissue evidence="10">Whole-body</tissue>
    </source>
</reference>
<evidence type="ECO:0000256" key="6">
    <source>
        <dbReference type="PROSITE-ProRule" id="PRU00042"/>
    </source>
</evidence>
<dbReference type="InterPro" id="IPR013087">
    <property type="entry name" value="Znf_C2H2_type"/>
</dbReference>
<dbReference type="InterPro" id="IPR012934">
    <property type="entry name" value="Znf_AD"/>
</dbReference>
<keyword evidence="3 6" id="KW-0863">Zinc-finger</keyword>
<feature type="binding site" evidence="7">
    <location>
        <position position="62"/>
    </location>
    <ligand>
        <name>Zn(2+)</name>
        <dbReference type="ChEBI" id="CHEBI:29105"/>
    </ligand>
</feature>
<dbReference type="PROSITE" id="PS51915">
    <property type="entry name" value="ZAD"/>
    <property type="match status" value="1"/>
</dbReference>
<dbReference type="Pfam" id="PF13894">
    <property type="entry name" value="zf-C2H2_4"/>
    <property type="match status" value="1"/>
</dbReference>
<dbReference type="EMBL" id="JACKWZ010000681">
    <property type="protein sequence ID" value="KAF9405795.1"/>
    <property type="molecule type" value="Genomic_DNA"/>
</dbReference>
<dbReference type="PROSITE" id="PS50157">
    <property type="entry name" value="ZINC_FINGER_C2H2_2"/>
    <property type="match status" value="5"/>
</dbReference>
<evidence type="ECO:0000256" key="7">
    <source>
        <dbReference type="PROSITE-ProRule" id="PRU01263"/>
    </source>
</evidence>
<evidence type="ECO:0000259" key="8">
    <source>
        <dbReference type="PROSITE" id="PS50157"/>
    </source>
</evidence>
<dbReference type="SMART" id="SM00868">
    <property type="entry name" value="zf-AD"/>
    <property type="match status" value="1"/>
</dbReference>
<proteinExistence type="predicted"/>
<feature type="binding site" evidence="7">
    <location>
        <position position="10"/>
    </location>
    <ligand>
        <name>Zn(2+)</name>
        <dbReference type="ChEBI" id="CHEBI:29105"/>
    </ligand>
</feature>
<feature type="domain" description="C2H2-type" evidence="8">
    <location>
        <begin position="407"/>
        <end position="434"/>
    </location>
</feature>
<dbReference type="Gene3D" id="3.40.1800.20">
    <property type="match status" value="1"/>
</dbReference>
<feature type="domain" description="C2H2-type" evidence="8">
    <location>
        <begin position="518"/>
        <end position="546"/>
    </location>
</feature>
<evidence type="ECO:0000256" key="2">
    <source>
        <dbReference type="ARBA" id="ARBA00022737"/>
    </source>
</evidence>
<keyword evidence="5" id="KW-0539">Nucleus</keyword>
<evidence type="ECO:0000313" key="11">
    <source>
        <dbReference type="Proteomes" id="UP000648187"/>
    </source>
</evidence>
<evidence type="ECO:0000259" key="9">
    <source>
        <dbReference type="PROSITE" id="PS51915"/>
    </source>
</evidence>
<feature type="domain" description="ZAD" evidence="9">
    <location>
        <begin position="8"/>
        <end position="86"/>
    </location>
</feature>
<organism evidence="10 11">
    <name type="scientific">Spodoptera exigua</name>
    <name type="common">Beet armyworm</name>
    <name type="synonym">Noctua fulgens</name>
    <dbReference type="NCBI Taxonomy" id="7107"/>
    <lineage>
        <taxon>Eukaryota</taxon>
        <taxon>Metazoa</taxon>
        <taxon>Ecdysozoa</taxon>
        <taxon>Arthropoda</taxon>
        <taxon>Hexapoda</taxon>
        <taxon>Insecta</taxon>
        <taxon>Pterygota</taxon>
        <taxon>Neoptera</taxon>
        <taxon>Endopterygota</taxon>
        <taxon>Lepidoptera</taxon>
        <taxon>Glossata</taxon>
        <taxon>Ditrysia</taxon>
        <taxon>Noctuoidea</taxon>
        <taxon>Noctuidae</taxon>
        <taxon>Amphipyrinae</taxon>
        <taxon>Spodoptera</taxon>
    </lineage>
</organism>
<protein>
    <submittedName>
        <fullName evidence="10">Uncharacterized protein</fullName>
    </submittedName>
</protein>
<dbReference type="PROSITE" id="PS00028">
    <property type="entry name" value="ZINC_FINGER_C2H2_1"/>
    <property type="match status" value="6"/>
</dbReference>
<accession>A0A835G4R7</accession>
<comment type="caution">
    <text evidence="10">The sequence shown here is derived from an EMBL/GenBank/DDBJ whole genome shotgun (WGS) entry which is preliminary data.</text>
</comment>
<dbReference type="InterPro" id="IPR036236">
    <property type="entry name" value="Znf_C2H2_sf"/>
</dbReference>
<dbReference type="Gene3D" id="3.30.160.60">
    <property type="entry name" value="Classic Zinc Finger"/>
    <property type="match status" value="5"/>
</dbReference>
<feature type="domain" description="C2H2-type" evidence="8">
    <location>
        <begin position="251"/>
        <end position="279"/>
    </location>
</feature>
<evidence type="ECO:0000256" key="5">
    <source>
        <dbReference type="ARBA" id="ARBA00023242"/>
    </source>
</evidence>
<dbReference type="GO" id="GO:0001228">
    <property type="term" value="F:DNA-binding transcription activator activity, RNA polymerase II-specific"/>
    <property type="evidence" value="ECO:0007669"/>
    <property type="project" value="TreeGrafter"/>
</dbReference>
<dbReference type="SMART" id="SM00355">
    <property type="entry name" value="ZnF_C2H2"/>
    <property type="match status" value="10"/>
</dbReference>
<feature type="binding site" evidence="7">
    <location>
        <position position="13"/>
    </location>
    <ligand>
        <name>Zn(2+)</name>
        <dbReference type="ChEBI" id="CHEBI:29105"/>
    </ligand>
</feature>
<dbReference type="GO" id="GO:0008270">
    <property type="term" value="F:zinc ion binding"/>
    <property type="evidence" value="ECO:0007669"/>
    <property type="project" value="UniProtKB-UniRule"/>
</dbReference>
<dbReference type="AlphaFoldDB" id="A0A835G4R7"/>
<keyword evidence="4 7" id="KW-0862">Zinc</keyword>
<dbReference type="PANTHER" id="PTHR24393">
    <property type="entry name" value="ZINC FINGER PROTEIN"/>
    <property type="match status" value="1"/>
</dbReference>
<dbReference type="PANTHER" id="PTHR24393:SF34">
    <property type="entry name" value="PR_SET DOMAIN 13"/>
    <property type="match status" value="1"/>
</dbReference>
<evidence type="ECO:0000313" key="10">
    <source>
        <dbReference type="EMBL" id="KAF9405795.1"/>
    </source>
</evidence>
<keyword evidence="2" id="KW-0677">Repeat</keyword>